<dbReference type="InterPro" id="IPR041677">
    <property type="entry name" value="DNA2/NAM7_AAA_11"/>
</dbReference>
<evidence type="ECO:0000256" key="5">
    <source>
        <dbReference type="ARBA" id="ARBA00022840"/>
    </source>
</evidence>
<protein>
    <recommendedName>
        <fullName evidence="6">AAA+ ATPase domain-containing protein</fullName>
    </recommendedName>
</protein>
<dbReference type="SUPFAM" id="SSF52540">
    <property type="entry name" value="P-loop containing nucleoside triphosphate hydrolases"/>
    <property type="match status" value="1"/>
</dbReference>
<dbReference type="EMBL" id="CP041186">
    <property type="protein sequence ID" value="QDG52057.1"/>
    <property type="molecule type" value="Genomic_DNA"/>
</dbReference>
<proteinExistence type="inferred from homology"/>
<comment type="similarity">
    <text evidence="1">Belongs to the DNA2/NAM7 helicase family.</text>
</comment>
<reference evidence="7 8" key="1">
    <citation type="submission" date="2019-06" db="EMBL/GenBank/DDBJ databases">
        <title>Persicimonas caeni gen. nov., sp. nov., a predatory bacterium isolated from solar saltern.</title>
        <authorList>
            <person name="Wang S."/>
        </authorList>
    </citation>
    <scope>NUCLEOTIDE SEQUENCE [LARGE SCALE GENOMIC DNA]</scope>
    <source>
        <strain evidence="7 8">YN101</strain>
    </source>
</reference>
<dbReference type="PANTHER" id="PTHR43788">
    <property type="entry name" value="DNA2/NAM7 HELICASE FAMILY MEMBER"/>
    <property type="match status" value="1"/>
</dbReference>
<keyword evidence="4" id="KW-0347">Helicase</keyword>
<dbReference type="InterPro" id="IPR047187">
    <property type="entry name" value="SF1_C_Upf1"/>
</dbReference>
<dbReference type="SMART" id="SM00382">
    <property type="entry name" value="AAA"/>
    <property type="match status" value="1"/>
</dbReference>
<keyword evidence="2" id="KW-0547">Nucleotide-binding</keyword>
<evidence type="ECO:0000256" key="2">
    <source>
        <dbReference type="ARBA" id="ARBA00022741"/>
    </source>
</evidence>
<feature type="domain" description="AAA+ ATPase" evidence="6">
    <location>
        <begin position="453"/>
        <end position="840"/>
    </location>
</feature>
<organism evidence="7 8">
    <name type="scientific">Persicimonas caeni</name>
    <dbReference type="NCBI Taxonomy" id="2292766"/>
    <lineage>
        <taxon>Bacteria</taxon>
        <taxon>Deltaproteobacteria</taxon>
        <taxon>Bradymonadales</taxon>
        <taxon>Bradymonadaceae</taxon>
        <taxon>Persicimonas</taxon>
    </lineage>
</organism>
<evidence type="ECO:0000259" key="6">
    <source>
        <dbReference type="SMART" id="SM00382"/>
    </source>
</evidence>
<dbReference type="Proteomes" id="UP000315995">
    <property type="component" value="Chromosome"/>
</dbReference>
<gene>
    <name evidence="7" type="ORF">FIV42_15295</name>
</gene>
<dbReference type="PANTHER" id="PTHR43788:SF8">
    <property type="entry name" value="DNA-BINDING PROTEIN SMUBP-2"/>
    <property type="match status" value="1"/>
</dbReference>
<evidence type="ECO:0000256" key="3">
    <source>
        <dbReference type="ARBA" id="ARBA00022801"/>
    </source>
</evidence>
<evidence type="ECO:0000256" key="1">
    <source>
        <dbReference type="ARBA" id="ARBA00007913"/>
    </source>
</evidence>
<accession>A0A4Y6PVP0</accession>
<evidence type="ECO:0000313" key="7">
    <source>
        <dbReference type="EMBL" id="QDG52057.1"/>
    </source>
</evidence>
<sequence length="1119" mass="126215">MKITQLDHGRVTPIHICRVDNEPFPADLKPGVEVELIAGSRDKTAVLKLGDVLLAVEGERGNDGRELERLFVRNRPSVTWMLNRIDDHRIILQVHEFPYALERLEMDIAVDEESVDACRNIHSGLSSVEECVSWLTDQCLLGLQDDADDKASKVVSAFLSAGAEVDSDDLDAFTLHGRSVRVFVKREEHPDGDGQRLRVTGATRTAASSGTAGVALAQGRLAFKDHSVAARQGAKLRAQLEELTSARDSFLALWRKYGEMEGALKLEDARKFGVFRYHQWGFGQSESKIRFDLEDFERLPDAIEHVQGNVYIEAAKSAPSILTNEELEWGGFEHTHTTRPFQGEVDIYSSRLRAGHLVLELQDDDDLPPEKGFLYVSLTGDWKVYERRQEAQKTIRQMSGPISYLGLLLEGSAVNTPGKNTVESLSPAVQKRVFGEHPPTPNQREAIRAALNTPDIAVIHGPPGTGKTTVIRAIVQMLDEIHGDEPGEPVKILLSGFQHDAVENVVERIEVHGVPAVKFGGRNRRDGFAEHMGRVERTCGETIAALRERLPESTPSETRRHVDDITVNYLTAPRPPAATAQMLQRVIDSAGDHLTIELLDEIREQIAELRRLARPFTQDPERQSLVRAVRALRTTNTSFEDDGARNAESLLLRFERHDGPFTLGDGEQALLDVAATWRKGDDLEFLEYLEEMRHQLLLRVVPSEGSELRSTVREAVRGLLAKVRDELEERTLEDMSGIDAVAAEFCDTLEREPYAYRRTIEELTSVRGATCQQSASHYLARQKKGEPIKYDTVIIDEAARSTPLDLLIPMTQAERRIILVGDHRQLPHIVDRHIQDELKEMYDDEEAGPSVAERVEQFIEESLFERLRRTLMEAANSRYCVTLDEQYRMHPELGDFVSREFYEKTEDLEVRSGLENDDFEHELPGYEDAVAAWLDVPVGPFGREVDGQSKSRPAEAKIIAEELKRLIDAPQEKNLSFGVITYYGAQRDEIWQALCEHGLAEQVEPNEYRVAEDYLRLPDGRERLRVGTVDAFQGKEFDVVFLSMVRSNTKRAKTPHDYQSKYGFLMSPNRMCVSMSRQRKLLIVVGDRSFLREPGADEAIAPLIAFHDDLCRGEYGCIK</sequence>
<dbReference type="Pfam" id="PF13087">
    <property type="entry name" value="AAA_12"/>
    <property type="match status" value="1"/>
</dbReference>
<dbReference type="AlphaFoldDB" id="A0A4Y6PVP0"/>
<keyword evidence="8" id="KW-1185">Reference proteome</keyword>
<keyword evidence="5" id="KW-0067">ATP-binding</keyword>
<name>A0A4Y6PVP0_PERCE</name>
<dbReference type="InterPro" id="IPR027417">
    <property type="entry name" value="P-loop_NTPase"/>
</dbReference>
<dbReference type="InterPro" id="IPR041679">
    <property type="entry name" value="DNA2/NAM7-like_C"/>
</dbReference>
<dbReference type="CDD" id="cd17934">
    <property type="entry name" value="DEXXQc_Upf1-like"/>
    <property type="match status" value="1"/>
</dbReference>
<evidence type="ECO:0000313" key="8">
    <source>
        <dbReference type="Proteomes" id="UP000315995"/>
    </source>
</evidence>
<dbReference type="Pfam" id="PF13086">
    <property type="entry name" value="AAA_11"/>
    <property type="match status" value="1"/>
</dbReference>
<dbReference type="InterPro" id="IPR003593">
    <property type="entry name" value="AAA+_ATPase"/>
</dbReference>
<keyword evidence="3" id="KW-0378">Hydrolase</keyword>
<dbReference type="GO" id="GO:0043139">
    <property type="term" value="F:5'-3' DNA helicase activity"/>
    <property type="evidence" value="ECO:0007669"/>
    <property type="project" value="TreeGrafter"/>
</dbReference>
<dbReference type="RefSeq" id="WP_141198534.1">
    <property type="nucleotide sequence ID" value="NZ_CP041186.1"/>
</dbReference>
<dbReference type="CDD" id="cd18808">
    <property type="entry name" value="SF1_C_Upf1"/>
    <property type="match status" value="1"/>
</dbReference>
<dbReference type="Gene3D" id="3.40.50.300">
    <property type="entry name" value="P-loop containing nucleotide triphosphate hydrolases"/>
    <property type="match status" value="2"/>
</dbReference>
<dbReference type="GO" id="GO:0016787">
    <property type="term" value="F:hydrolase activity"/>
    <property type="evidence" value="ECO:0007669"/>
    <property type="project" value="UniProtKB-KW"/>
</dbReference>
<dbReference type="OrthoDB" id="9757917at2"/>
<accession>A0A5B8Y7M4</accession>
<evidence type="ECO:0000256" key="4">
    <source>
        <dbReference type="ARBA" id="ARBA00022806"/>
    </source>
</evidence>
<dbReference type="InterPro" id="IPR050534">
    <property type="entry name" value="Coronavir_polyprotein_1ab"/>
</dbReference>
<dbReference type="GO" id="GO:0005524">
    <property type="term" value="F:ATP binding"/>
    <property type="evidence" value="ECO:0007669"/>
    <property type="project" value="UniProtKB-KW"/>
</dbReference>